<name>A0A2G1BR18_9FLAO</name>
<evidence type="ECO:0000313" key="3">
    <source>
        <dbReference type="EMBL" id="PHN96299.1"/>
    </source>
</evidence>
<accession>A0A2G1BR18</accession>
<dbReference type="SUPFAM" id="SSF160631">
    <property type="entry name" value="SMI1/KNR4-like"/>
    <property type="match status" value="1"/>
</dbReference>
<evidence type="ECO:0000313" key="2">
    <source>
        <dbReference type="EMBL" id="MDP2541007.1"/>
    </source>
</evidence>
<gene>
    <name evidence="3" type="ORF">CSC81_14685</name>
    <name evidence="2" type="ORF">Q8W23_05890</name>
</gene>
<proteinExistence type="predicted"/>
<dbReference type="EMBL" id="PDUU01000019">
    <property type="protein sequence ID" value="PHN96299.1"/>
    <property type="molecule type" value="Genomic_DNA"/>
</dbReference>
<dbReference type="InterPro" id="IPR018958">
    <property type="entry name" value="Knr4/Smi1-like_dom"/>
</dbReference>
<feature type="domain" description="Knr4/Smi1-like" evidence="1">
    <location>
        <begin position="26"/>
        <end position="161"/>
    </location>
</feature>
<dbReference type="EMBL" id="JAUYVU010000003">
    <property type="protein sequence ID" value="MDP2541007.1"/>
    <property type="molecule type" value="Genomic_DNA"/>
</dbReference>
<reference evidence="2 5" key="3">
    <citation type="submission" date="2023-07" db="EMBL/GenBank/DDBJ databases">
        <title>Genome content predicts the carbon catabolic preferences of heterotrophic bacteria.</title>
        <authorList>
            <person name="Gralka M."/>
        </authorList>
    </citation>
    <scope>NUCLEOTIDE SEQUENCE [LARGE SCALE GENOMIC DNA]</scope>
    <source>
        <strain evidence="2 5">4G03</strain>
    </source>
</reference>
<reference evidence="3" key="2">
    <citation type="submission" date="2017-10" db="EMBL/GenBank/DDBJ databases">
        <authorList>
            <person name="Enke T.N."/>
            <person name="Cordero O.X."/>
        </authorList>
    </citation>
    <scope>NUCLEOTIDE SEQUENCE</scope>
    <source>
        <strain evidence="3">4G03</strain>
    </source>
</reference>
<dbReference type="Proteomes" id="UP001242342">
    <property type="component" value="Unassembled WGS sequence"/>
</dbReference>
<dbReference type="Pfam" id="PF09346">
    <property type="entry name" value="SMI1_KNR4"/>
    <property type="match status" value="1"/>
</dbReference>
<reference evidence="3 4" key="1">
    <citation type="journal article" date="2016" name="Nat. Commun.">
        <title>Microbial interactions lead to rapid micro-scale successions on model marine particles.</title>
        <authorList>
            <person name="Datta M.S."/>
            <person name="Sliwerska E."/>
            <person name="Gore J."/>
            <person name="Polz M.F."/>
            <person name="Cordero O.X."/>
        </authorList>
    </citation>
    <scope>NUCLEOTIDE SEQUENCE [LARGE SCALE GENOMIC DNA]</scope>
    <source>
        <strain evidence="3 4">4G03</strain>
    </source>
</reference>
<organism evidence="3 4">
    <name type="scientific">Tenacibaculum discolor</name>
    <dbReference type="NCBI Taxonomy" id="361581"/>
    <lineage>
        <taxon>Bacteria</taxon>
        <taxon>Pseudomonadati</taxon>
        <taxon>Bacteroidota</taxon>
        <taxon>Flavobacteriia</taxon>
        <taxon>Flavobacteriales</taxon>
        <taxon>Flavobacteriaceae</taxon>
        <taxon>Tenacibaculum</taxon>
    </lineage>
</organism>
<keyword evidence="5" id="KW-1185">Reference proteome</keyword>
<dbReference type="AlphaFoldDB" id="A0A2G1BR18"/>
<dbReference type="SMART" id="SM00860">
    <property type="entry name" value="SMI1_KNR4"/>
    <property type="match status" value="1"/>
</dbReference>
<sequence length="188" mass="22042">MLRTFKEKVELIKELDIQNKYVFSEKASLDDILIFEKKYQLKLPEDFKDFVTNVANGIKDNEHDEVIFDETNFINYFADLDDESHNPYIEFPVVERTKDSTNEFDYDELTNGCISLAGTGCGNGYVLIIKGKAKGQVWEDELASNSEVIPKYNNFKRWIDPKLDNIIRELKPKKKVKKSIWERIINYL</sequence>
<comment type="caution">
    <text evidence="3">The sequence shown here is derived from an EMBL/GenBank/DDBJ whole genome shotgun (WGS) entry which is preliminary data.</text>
</comment>
<dbReference type="Proteomes" id="UP000222163">
    <property type="component" value="Unassembled WGS sequence"/>
</dbReference>
<dbReference type="InterPro" id="IPR037883">
    <property type="entry name" value="Knr4/Smi1-like_sf"/>
</dbReference>
<dbReference type="Gene3D" id="3.40.1580.10">
    <property type="entry name" value="SMI1/KNR4-like"/>
    <property type="match status" value="1"/>
</dbReference>
<evidence type="ECO:0000259" key="1">
    <source>
        <dbReference type="SMART" id="SM00860"/>
    </source>
</evidence>
<dbReference type="RefSeq" id="WP_099216501.1">
    <property type="nucleotide sequence ID" value="NZ_JAUYVU010000003.1"/>
</dbReference>
<evidence type="ECO:0000313" key="4">
    <source>
        <dbReference type="Proteomes" id="UP000222163"/>
    </source>
</evidence>
<evidence type="ECO:0000313" key="5">
    <source>
        <dbReference type="Proteomes" id="UP001242342"/>
    </source>
</evidence>
<protein>
    <submittedName>
        <fullName evidence="2">SMI1/KNR4 family protein</fullName>
    </submittedName>
</protein>